<dbReference type="AlphaFoldDB" id="A0AAE0TXN2"/>
<protein>
    <submittedName>
        <fullName evidence="2">Uncharacterized protein</fullName>
    </submittedName>
</protein>
<evidence type="ECO:0000313" key="3">
    <source>
        <dbReference type="Proteomes" id="UP001287356"/>
    </source>
</evidence>
<comment type="caution">
    <text evidence="2">The sequence shown here is derived from an EMBL/GenBank/DDBJ whole genome shotgun (WGS) entry which is preliminary data.</text>
</comment>
<accession>A0AAE0TXN2</accession>
<dbReference type="EMBL" id="JAULSN010000001">
    <property type="protein sequence ID" value="KAK3383256.1"/>
    <property type="molecule type" value="Genomic_DNA"/>
</dbReference>
<evidence type="ECO:0000313" key="2">
    <source>
        <dbReference type="EMBL" id="KAK3383256.1"/>
    </source>
</evidence>
<evidence type="ECO:0000256" key="1">
    <source>
        <dbReference type="SAM" id="MobiDB-lite"/>
    </source>
</evidence>
<feature type="region of interest" description="Disordered" evidence="1">
    <location>
        <begin position="108"/>
        <end position="151"/>
    </location>
</feature>
<organism evidence="2 3">
    <name type="scientific">Lasiosphaeria ovina</name>
    <dbReference type="NCBI Taxonomy" id="92902"/>
    <lineage>
        <taxon>Eukaryota</taxon>
        <taxon>Fungi</taxon>
        <taxon>Dikarya</taxon>
        <taxon>Ascomycota</taxon>
        <taxon>Pezizomycotina</taxon>
        <taxon>Sordariomycetes</taxon>
        <taxon>Sordariomycetidae</taxon>
        <taxon>Sordariales</taxon>
        <taxon>Lasiosphaeriaceae</taxon>
        <taxon>Lasiosphaeria</taxon>
    </lineage>
</organism>
<reference evidence="2" key="2">
    <citation type="submission" date="2023-06" db="EMBL/GenBank/DDBJ databases">
        <authorList>
            <consortium name="Lawrence Berkeley National Laboratory"/>
            <person name="Haridas S."/>
            <person name="Hensen N."/>
            <person name="Bonometti L."/>
            <person name="Westerberg I."/>
            <person name="Brannstrom I.O."/>
            <person name="Guillou S."/>
            <person name="Cros-Aarteil S."/>
            <person name="Calhoun S."/>
            <person name="Kuo A."/>
            <person name="Mondo S."/>
            <person name="Pangilinan J."/>
            <person name="Riley R."/>
            <person name="Labutti K."/>
            <person name="Andreopoulos B."/>
            <person name="Lipzen A."/>
            <person name="Chen C."/>
            <person name="Yanf M."/>
            <person name="Daum C."/>
            <person name="Ng V."/>
            <person name="Clum A."/>
            <person name="Steindorff A."/>
            <person name="Ohm R."/>
            <person name="Martin F."/>
            <person name="Silar P."/>
            <person name="Natvig D."/>
            <person name="Lalanne C."/>
            <person name="Gautier V."/>
            <person name="Ament-Velasquez S.L."/>
            <person name="Kruys A."/>
            <person name="Hutchinson M.I."/>
            <person name="Powell A.J."/>
            <person name="Barry K."/>
            <person name="Miller A.N."/>
            <person name="Grigoriev I.V."/>
            <person name="Debuchy R."/>
            <person name="Gladieux P."/>
            <person name="Thoren M.H."/>
            <person name="Johannesson H."/>
        </authorList>
    </citation>
    <scope>NUCLEOTIDE SEQUENCE</scope>
    <source>
        <strain evidence="2">CBS 958.72</strain>
    </source>
</reference>
<reference evidence="2" key="1">
    <citation type="journal article" date="2023" name="Mol. Phylogenet. Evol.">
        <title>Genome-scale phylogeny and comparative genomics of the fungal order Sordariales.</title>
        <authorList>
            <person name="Hensen N."/>
            <person name="Bonometti L."/>
            <person name="Westerberg I."/>
            <person name="Brannstrom I.O."/>
            <person name="Guillou S."/>
            <person name="Cros-Aarteil S."/>
            <person name="Calhoun S."/>
            <person name="Haridas S."/>
            <person name="Kuo A."/>
            <person name="Mondo S."/>
            <person name="Pangilinan J."/>
            <person name="Riley R."/>
            <person name="LaButti K."/>
            <person name="Andreopoulos B."/>
            <person name="Lipzen A."/>
            <person name="Chen C."/>
            <person name="Yan M."/>
            <person name="Daum C."/>
            <person name="Ng V."/>
            <person name="Clum A."/>
            <person name="Steindorff A."/>
            <person name="Ohm R.A."/>
            <person name="Martin F."/>
            <person name="Silar P."/>
            <person name="Natvig D.O."/>
            <person name="Lalanne C."/>
            <person name="Gautier V."/>
            <person name="Ament-Velasquez S.L."/>
            <person name="Kruys A."/>
            <person name="Hutchinson M.I."/>
            <person name="Powell A.J."/>
            <person name="Barry K."/>
            <person name="Miller A.N."/>
            <person name="Grigoriev I.V."/>
            <person name="Debuchy R."/>
            <person name="Gladieux P."/>
            <person name="Hiltunen Thoren M."/>
            <person name="Johannesson H."/>
        </authorList>
    </citation>
    <scope>NUCLEOTIDE SEQUENCE</scope>
    <source>
        <strain evidence="2">CBS 958.72</strain>
    </source>
</reference>
<keyword evidence="3" id="KW-1185">Reference proteome</keyword>
<feature type="compositionally biased region" description="Basic and acidic residues" evidence="1">
    <location>
        <begin position="118"/>
        <end position="127"/>
    </location>
</feature>
<name>A0AAE0TXN2_9PEZI</name>
<proteinExistence type="predicted"/>
<feature type="compositionally biased region" description="Basic and acidic residues" evidence="1">
    <location>
        <begin position="19"/>
        <end position="28"/>
    </location>
</feature>
<feature type="region of interest" description="Disordered" evidence="1">
    <location>
        <begin position="1"/>
        <end position="47"/>
    </location>
</feature>
<sequence length="330" mass="36254">MPSVAQEAPTVQSSKKRRREDADRDNHDNNSSNNNIVQRPLHPGFLPKPTAFAAEFLACSSHPTLPRNDSHGGYFNSSIRSPRGVPADKASEHGGAILAQHSPFVRKIIPIPSKKQRTLGDREEEAARPTSTPSPADKRHDPRKPSPPTAAGAALTLQEDPLDETTRPEAIVSSRTSSANLMGRCHICFRKPSKKLDLDSFADCQGCGQRTCYVCIRECSGWSPPHPLAESMLGGGTISETPTESFMMPDADFECAVDMGRDNSGREVHHYHHRPYISQELSSDNPTHRRQQGPEGWWGGHRQMVCSRCCVERGEDGDVVCLGCLPFIEG</sequence>
<feature type="region of interest" description="Disordered" evidence="1">
    <location>
        <begin position="71"/>
        <end position="90"/>
    </location>
</feature>
<dbReference type="Proteomes" id="UP001287356">
    <property type="component" value="Unassembled WGS sequence"/>
</dbReference>
<gene>
    <name evidence="2" type="ORF">B0T24DRAFT_42012</name>
</gene>